<dbReference type="STRING" id="703135.A0A2A9NPL8"/>
<evidence type="ECO:0000256" key="1">
    <source>
        <dbReference type="SAM" id="MobiDB-lite"/>
    </source>
</evidence>
<dbReference type="Proteomes" id="UP000242287">
    <property type="component" value="Unassembled WGS sequence"/>
</dbReference>
<name>A0A2A9NPL8_9AGAR</name>
<evidence type="ECO:0000313" key="2">
    <source>
        <dbReference type="EMBL" id="PFH50197.1"/>
    </source>
</evidence>
<proteinExistence type="predicted"/>
<gene>
    <name evidence="2" type="ORF">AMATHDRAFT_145710</name>
</gene>
<evidence type="ECO:0000313" key="3">
    <source>
        <dbReference type="Proteomes" id="UP000242287"/>
    </source>
</evidence>
<protein>
    <submittedName>
        <fullName evidence="2">Uncharacterized protein</fullName>
    </submittedName>
</protein>
<dbReference type="Pfam" id="PF10155">
    <property type="entry name" value="CNOT11"/>
    <property type="match status" value="1"/>
</dbReference>
<organism evidence="2 3">
    <name type="scientific">Amanita thiersii Skay4041</name>
    <dbReference type="NCBI Taxonomy" id="703135"/>
    <lineage>
        <taxon>Eukaryota</taxon>
        <taxon>Fungi</taxon>
        <taxon>Dikarya</taxon>
        <taxon>Basidiomycota</taxon>
        <taxon>Agaricomycotina</taxon>
        <taxon>Agaricomycetes</taxon>
        <taxon>Agaricomycetidae</taxon>
        <taxon>Agaricales</taxon>
        <taxon>Pluteineae</taxon>
        <taxon>Amanitaceae</taxon>
        <taxon>Amanita</taxon>
    </lineage>
</organism>
<feature type="compositionally biased region" description="Polar residues" evidence="1">
    <location>
        <begin position="196"/>
        <end position="212"/>
    </location>
</feature>
<dbReference type="OrthoDB" id="3226845at2759"/>
<feature type="region of interest" description="Disordered" evidence="1">
    <location>
        <begin position="178"/>
        <end position="212"/>
    </location>
</feature>
<dbReference type="AlphaFoldDB" id="A0A2A9NPL8"/>
<sequence>MGASDAIRASVAHLLTRAYSLPCSTAAQAFAQLVQPTSRFQLALEVLLPVLGSGAVENLPQRILVAYILFSLYAPYPLAINPFKSVLFVTFLQEQNRAINAANEGGMNINEQLVWVLWKILKGDGHDIGPYTPSSLARSPLPPKLRASNLFLDDSVYNTMFEIDDSTYSYFQQQHQKIRPSPTFDPNSGRVGTHGGMSTPSTEQTTSDYSYPSSAQTMENEMMDERVVHGLKLLLAGRERVLTLSEQRQLIPLIANISTSRMVASLDLAPLAALNPQITHLLIVAMISNVTTDVESLYPCIDTLSFLPPTRASLDLMGRLIQDTSPVSLNGYSTIADLIRMEVLGRFIHECIQWLERAEQEQRDGLISDDRFAQGVQNLCRFFNSLIKLSIVDPGSDVDSAEMAYFSLRNARFEEANALYRLLAAGRF</sequence>
<dbReference type="InterPro" id="IPR019312">
    <property type="entry name" value="CNOT11"/>
</dbReference>
<dbReference type="EMBL" id="KZ302009">
    <property type="protein sequence ID" value="PFH50197.1"/>
    <property type="molecule type" value="Genomic_DNA"/>
</dbReference>
<reference evidence="2 3" key="1">
    <citation type="submission" date="2014-02" db="EMBL/GenBank/DDBJ databases">
        <title>Transposable element dynamics among asymbiotic and ectomycorrhizal Amanita fungi.</title>
        <authorList>
            <consortium name="DOE Joint Genome Institute"/>
            <person name="Hess J."/>
            <person name="Skrede I."/>
            <person name="Wolfe B."/>
            <person name="LaButti K."/>
            <person name="Ohm R.A."/>
            <person name="Grigoriev I.V."/>
            <person name="Pringle A."/>
        </authorList>
    </citation>
    <scope>NUCLEOTIDE SEQUENCE [LARGE SCALE GENOMIC DNA]</scope>
    <source>
        <strain evidence="2 3">SKay4041</strain>
    </source>
</reference>
<dbReference type="GO" id="GO:0030014">
    <property type="term" value="C:CCR4-NOT complex"/>
    <property type="evidence" value="ECO:0007669"/>
    <property type="project" value="InterPro"/>
</dbReference>
<accession>A0A2A9NPL8</accession>
<keyword evidence="3" id="KW-1185">Reference proteome</keyword>